<evidence type="ECO:0000313" key="1">
    <source>
        <dbReference type="EMBL" id="JAD36350.1"/>
    </source>
</evidence>
<sequence length="21" mass="2544">MLCHITMPLEFFMTRFPVSRS</sequence>
<proteinExistence type="predicted"/>
<name>A0A0A8ZHY4_ARUDO</name>
<accession>A0A0A8ZHY4</accession>
<reference evidence="1" key="2">
    <citation type="journal article" date="2015" name="Data Brief">
        <title>Shoot transcriptome of the giant reed, Arundo donax.</title>
        <authorList>
            <person name="Barrero R.A."/>
            <person name="Guerrero F.D."/>
            <person name="Moolhuijzen P."/>
            <person name="Goolsby J.A."/>
            <person name="Tidwell J."/>
            <person name="Bellgard S.E."/>
            <person name="Bellgard M.I."/>
        </authorList>
    </citation>
    <scope>NUCLEOTIDE SEQUENCE</scope>
    <source>
        <tissue evidence="1">Shoot tissue taken approximately 20 cm above the soil surface</tissue>
    </source>
</reference>
<protein>
    <submittedName>
        <fullName evidence="1">Uncharacterized protein</fullName>
    </submittedName>
</protein>
<reference evidence="1" key="1">
    <citation type="submission" date="2014-09" db="EMBL/GenBank/DDBJ databases">
        <authorList>
            <person name="Magalhaes I.L.F."/>
            <person name="Oliveira U."/>
            <person name="Santos F.R."/>
            <person name="Vidigal T.H.D.A."/>
            <person name="Brescovit A.D."/>
            <person name="Santos A.J."/>
        </authorList>
    </citation>
    <scope>NUCLEOTIDE SEQUENCE</scope>
    <source>
        <tissue evidence="1">Shoot tissue taken approximately 20 cm above the soil surface</tissue>
    </source>
</reference>
<organism evidence="1">
    <name type="scientific">Arundo donax</name>
    <name type="common">Giant reed</name>
    <name type="synonym">Donax arundinaceus</name>
    <dbReference type="NCBI Taxonomy" id="35708"/>
    <lineage>
        <taxon>Eukaryota</taxon>
        <taxon>Viridiplantae</taxon>
        <taxon>Streptophyta</taxon>
        <taxon>Embryophyta</taxon>
        <taxon>Tracheophyta</taxon>
        <taxon>Spermatophyta</taxon>
        <taxon>Magnoliopsida</taxon>
        <taxon>Liliopsida</taxon>
        <taxon>Poales</taxon>
        <taxon>Poaceae</taxon>
        <taxon>PACMAD clade</taxon>
        <taxon>Arundinoideae</taxon>
        <taxon>Arundineae</taxon>
        <taxon>Arundo</taxon>
    </lineage>
</organism>
<dbReference type="AlphaFoldDB" id="A0A0A8ZHY4"/>
<dbReference type="EMBL" id="GBRH01261545">
    <property type="protein sequence ID" value="JAD36350.1"/>
    <property type="molecule type" value="Transcribed_RNA"/>
</dbReference>